<dbReference type="PATRIC" id="fig|1409788.3.peg.1064"/>
<evidence type="ECO:0000256" key="1">
    <source>
        <dbReference type="ARBA" id="ARBA00001964"/>
    </source>
</evidence>
<evidence type="ECO:0000313" key="7">
    <source>
        <dbReference type="Proteomes" id="UP000036958"/>
    </source>
</evidence>
<dbReference type="SMART" id="SM00861">
    <property type="entry name" value="Transket_pyr"/>
    <property type="match status" value="1"/>
</dbReference>
<dbReference type="RefSeq" id="WP_053180377.1">
    <property type="nucleotide sequence ID" value="NZ_LGIA01000044.1"/>
</dbReference>
<dbReference type="Proteomes" id="UP000036958">
    <property type="component" value="Unassembled WGS sequence"/>
</dbReference>
<dbReference type="InterPro" id="IPR005475">
    <property type="entry name" value="Transketolase-like_Pyr-bd"/>
</dbReference>
<dbReference type="EMBL" id="LGIA01000044">
    <property type="protein sequence ID" value="KOH46133.1"/>
    <property type="molecule type" value="Genomic_DNA"/>
</dbReference>
<dbReference type="PANTHER" id="PTHR43257">
    <property type="entry name" value="PYRUVATE DEHYDROGENASE E1 COMPONENT BETA SUBUNIT"/>
    <property type="match status" value="1"/>
</dbReference>
<comment type="cofactor">
    <cofactor evidence="1">
        <name>thiamine diphosphate</name>
        <dbReference type="ChEBI" id="CHEBI:58937"/>
    </cofactor>
</comment>
<sequence>MPKVQFIDPQDVRKAGEVTFSPIPVNQYNKSIEEEKANFSKEDFIRIYHDMVVIREFETMLNEIKIKSEYNGVAYNHPGPAHLSIGQEAAAVGMAYTLGVEDFIFGSHRSHGEILAKGLSAIHKLSDEQLTEVMENHFDGKTFAPVKANFKGTTKELAIRFLIYGTLAEIFARETGFNRGLGGSMHAFFTPFGVYPNNAIVGGSGDIAVGAALFKKVNRKDGIVVANIGDASMACGPVWEGLTFATMDQFNQLWEGDMKGGLPLIINIMNNQYGMGGQTCGETAGYKVAARIGAGLNADQLHAERVDGYNPLAVIDAYRRKREILKEKRGPVLLDVLTYRFSGHSPSDASSYRSKEEIEAWQAVDSIIWFGKQLMDAGIATQEELTSIHSNNTDLITWGLKLAIDDSVSPLMDLGKHPELIGEMMFSDSPVDSMEAGREPEVNHPMEENPRVKQMKTKERFAFDKDGKPFSKIKQYGLRDGLFEAIVDRFYKDPTLIAYGEENRDWGGAFAVYRGLTEALPYHRLFNSPISEASIVGTAIGYAMCGGRVIPEIMYCDFLGRAGDEVFNQLPKWQAMSGNVIKMPVVLRVSVGSKYGAQHSQDWTALPAHIPGLKVVFPATPYDAKGLMNSALQGTDPVIFFESQRIYDIGEQFHEGGVPEGYYEIPFGEPDVKREGKDVTILSIGATLYRVLEAADQLQEKYGMSAEVIDARSLVPFNYEPVIESLKKTGRIVIAGDATARGSFMKEMASTITELAFDELDAPPVVVGSRNWITPAYELEDAFFPQADWIIDAIHEKIVPLKGHVVKSNFTGAEQIRRNKLGV</sequence>
<dbReference type="Pfam" id="PF02780">
    <property type="entry name" value="Transketolase_C"/>
    <property type="match status" value="1"/>
</dbReference>
<feature type="domain" description="Transketolase-like pyrimidine-binding" evidence="5">
    <location>
        <begin position="476"/>
        <end position="649"/>
    </location>
</feature>
<protein>
    <submittedName>
        <fullName evidence="6">Dehydrogenase</fullName>
    </submittedName>
</protein>
<dbReference type="Pfam" id="PF00676">
    <property type="entry name" value="E1_dh"/>
    <property type="match status" value="2"/>
</dbReference>
<dbReference type="STRING" id="1409788.NC99_10450"/>
<organism evidence="6 7">
    <name type="scientific">Sunxiuqinia dokdonensis</name>
    <dbReference type="NCBI Taxonomy" id="1409788"/>
    <lineage>
        <taxon>Bacteria</taxon>
        <taxon>Pseudomonadati</taxon>
        <taxon>Bacteroidota</taxon>
        <taxon>Bacteroidia</taxon>
        <taxon>Marinilabiliales</taxon>
        <taxon>Prolixibacteraceae</taxon>
        <taxon>Sunxiuqinia</taxon>
    </lineage>
</organism>
<dbReference type="InterPro" id="IPR033248">
    <property type="entry name" value="Transketolase_C"/>
</dbReference>
<keyword evidence="4" id="KW-0786">Thiamine pyrophosphate</keyword>
<evidence type="ECO:0000313" key="6">
    <source>
        <dbReference type="EMBL" id="KOH46133.1"/>
    </source>
</evidence>
<dbReference type="InterPro" id="IPR009014">
    <property type="entry name" value="Transketo_C/PFOR_II"/>
</dbReference>
<comment type="function">
    <text evidence="2">E1 component of the 2-oxoglutarate dehydrogenase (OGDH) complex which catalyzes the decarboxylation of 2-oxoglutarate, the first step in the conversion of 2-oxoglutarate to succinyl-CoA and CO(2).</text>
</comment>
<dbReference type="AlphaFoldDB" id="A0A0L8VCS7"/>
<keyword evidence="3" id="KW-0560">Oxidoreductase</keyword>
<dbReference type="InterPro" id="IPR029061">
    <property type="entry name" value="THDP-binding"/>
</dbReference>
<dbReference type="Gene3D" id="3.40.50.970">
    <property type="match status" value="2"/>
</dbReference>
<comment type="caution">
    <text evidence="6">The sequence shown here is derived from an EMBL/GenBank/DDBJ whole genome shotgun (WGS) entry which is preliminary data.</text>
</comment>
<accession>A0A0L8VCS7</accession>
<evidence type="ECO:0000256" key="3">
    <source>
        <dbReference type="ARBA" id="ARBA00023002"/>
    </source>
</evidence>
<dbReference type="Gene3D" id="3.40.50.920">
    <property type="match status" value="1"/>
</dbReference>
<dbReference type="SUPFAM" id="SSF52518">
    <property type="entry name" value="Thiamin diphosphate-binding fold (THDP-binding)"/>
    <property type="match status" value="2"/>
</dbReference>
<gene>
    <name evidence="6" type="ORF">NC99_10450</name>
</gene>
<name>A0A0L8VCS7_9BACT</name>
<evidence type="ECO:0000256" key="4">
    <source>
        <dbReference type="ARBA" id="ARBA00023052"/>
    </source>
</evidence>
<evidence type="ECO:0000256" key="2">
    <source>
        <dbReference type="ARBA" id="ARBA00003906"/>
    </source>
</evidence>
<dbReference type="GO" id="GO:0016624">
    <property type="term" value="F:oxidoreductase activity, acting on the aldehyde or oxo group of donors, disulfide as acceptor"/>
    <property type="evidence" value="ECO:0007669"/>
    <property type="project" value="InterPro"/>
</dbReference>
<reference evidence="7" key="1">
    <citation type="submission" date="2015-07" db="EMBL/GenBank/DDBJ databases">
        <title>Genome sequencing of Sunxiuqinia dokdonensis strain SK.</title>
        <authorList>
            <person name="Ahn S."/>
            <person name="Kim B.-C."/>
        </authorList>
    </citation>
    <scope>NUCLEOTIDE SEQUENCE [LARGE SCALE GENOMIC DNA]</scope>
    <source>
        <strain evidence="7">SK</strain>
    </source>
</reference>
<dbReference type="CDD" id="cd02000">
    <property type="entry name" value="TPP_E1_PDC_ADC_BCADC"/>
    <property type="match status" value="1"/>
</dbReference>
<dbReference type="Pfam" id="PF02779">
    <property type="entry name" value="Transket_pyr"/>
    <property type="match status" value="1"/>
</dbReference>
<evidence type="ECO:0000259" key="5">
    <source>
        <dbReference type="SMART" id="SM00861"/>
    </source>
</evidence>
<proteinExistence type="predicted"/>
<dbReference type="SUPFAM" id="SSF52922">
    <property type="entry name" value="TK C-terminal domain-like"/>
    <property type="match status" value="1"/>
</dbReference>
<dbReference type="OrthoDB" id="9769337at2"/>
<keyword evidence="7" id="KW-1185">Reference proteome</keyword>
<dbReference type="InterPro" id="IPR001017">
    <property type="entry name" value="DH_E1"/>
</dbReference>
<dbReference type="PANTHER" id="PTHR43257:SF2">
    <property type="entry name" value="PYRUVATE DEHYDROGENASE E1 COMPONENT SUBUNIT BETA"/>
    <property type="match status" value="1"/>
</dbReference>